<feature type="chain" id="PRO_5046133937" evidence="1">
    <location>
        <begin position="22"/>
        <end position="135"/>
    </location>
</feature>
<proteinExistence type="predicted"/>
<feature type="signal peptide" evidence="1">
    <location>
        <begin position="1"/>
        <end position="21"/>
    </location>
</feature>
<gene>
    <name evidence="2" type="ORF">QF118_18500</name>
</gene>
<keyword evidence="1" id="KW-0732">Signal</keyword>
<name>A0ABY8QJA3_9RHOB</name>
<dbReference type="RefSeq" id="WP_282300512.1">
    <property type="nucleotide sequence ID" value="NZ_CP124616.1"/>
</dbReference>
<evidence type="ECO:0000256" key="1">
    <source>
        <dbReference type="SAM" id="SignalP"/>
    </source>
</evidence>
<accession>A0ABY8QJA3</accession>
<dbReference type="EMBL" id="CP124616">
    <property type="protein sequence ID" value="WGW03882.1"/>
    <property type="molecule type" value="Genomic_DNA"/>
</dbReference>
<evidence type="ECO:0000313" key="2">
    <source>
        <dbReference type="EMBL" id="WGW03882.1"/>
    </source>
</evidence>
<reference evidence="2 3" key="1">
    <citation type="submission" date="2023-05" db="EMBL/GenBank/DDBJ databases">
        <title>YMD87, complete Genome.</title>
        <authorList>
            <person name="Zhang J."/>
            <person name="Xu X."/>
        </authorList>
    </citation>
    <scope>NUCLEOTIDE SEQUENCE [LARGE SCALE GENOMIC DNA]</scope>
    <source>
        <strain evidence="2 3">YMD87</strain>
    </source>
</reference>
<evidence type="ECO:0000313" key="3">
    <source>
        <dbReference type="Proteomes" id="UP001241605"/>
    </source>
</evidence>
<keyword evidence="3" id="KW-1185">Reference proteome</keyword>
<sequence>MHRFFKTLLATLVAIPGAVFADSCWDHNGSVMRLADDGPNRWFYYESPRQALWSSGVQSGTLLFNGTKNGDWYAGTARVFSSSCMGNPLEYWVEGPVWHNPLRVVLEGTREVYSGCQPTGRMTTDRLVFTYLYGC</sequence>
<organism evidence="2 3">
    <name type="scientific">Tropicibacter oceani</name>
    <dbReference type="NCBI Taxonomy" id="3058420"/>
    <lineage>
        <taxon>Bacteria</taxon>
        <taxon>Pseudomonadati</taxon>
        <taxon>Pseudomonadota</taxon>
        <taxon>Alphaproteobacteria</taxon>
        <taxon>Rhodobacterales</taxon>
        <taxon>Roseobacteraceae</taxon>
        <taxon>Tropicibacter</taxon>
    </lineage>
</organism>
<dbReference type="Proteomes" id="UP001241605">
    <property type="component" value="Chromosome"/>
</dbReference>
<protein>
    <submittedName>
        <fullName evidence="2">Uncharacterized protein</fullName>
    </submittedName>
</protein>